<accession>A0A5B7EPR6</accession>
<organism evidence="1 2">
    <name type="scientific">Portunus trituberculatus</name>
    <name type="common">Swimming crab</name>
    <name type="synonym">Neptunus trituberculatus</name>
    <dbReference type="NCBI Taxonomy" id="210409"/>
    <lineage>
        <taxon>Eukaryota</taxon>
        <taxon>Metazoa</taxon>
        <taxon>Ecdysozoa</taxon>
        <taxon>Arthropoda</taxon>
        <taxon>Crustacea</taxon>
        <taxon>Multicrustacea</taxon>
        <taxon>Malacostraca</taxon>
        <taxon>Eumalacostraca</taxon>
        <taxon>Eucarida</taxon>
        <taxon>Decapoda</taxon>
        <taxon>Pleocyemata</taxon>
        <taxon>Brachyura</taxon>
        <taxon>Eubrachyura</taxon>
        <taxon>Portunoidea</taxon>
        <taxon>Portunidae</taxon>
        <taxon>Portuninae</taxon>
        <taxon>Portunus</taxon>
    </lineage>
</organism>
<dbReference type="AlphaFoldDB" id="A0A5B7EPR6"/>
<proteinExistence type="predicted"/>
<evidence type="ECO:0000313" key="1">
    <source>
        <dbReference type="EMBL" id="MPC34384.1"/>
    </source>
</evidence>
<evidence type="ECO:0000313" key="2">
    <source>
        <dbReference type="Proteomes" id="UP000324222"/>
    </source>
</evidence>
<reference evidence="1 2" key="1">
    <citation type="submission" date="2019-05" db="EMBL/GenBank/DDBJ databases">
        <title>Another draft genome of Portunus trituberculatus and its Hox gene families provides insights of decapod evolution.</title>
        <authorList>
            <person name="Jeong J.-H."/>
            <person name="Song I."/>
            <person name="Kim S."/>
            <person name="Choi T."/>
            <person name="Kim D."/>
            <person name="Ryu S."/>
            <person name="Kim W."/>
        </authorList>
    </citation>
    <scope>NUCLEOTIDE SEQUENCE [LARGE SCALE GENOMIC DNA]</scope>
    <source>
        <tissue evidence="1">Muscle</tissue>
    </source>
</reference>
<keyword evidence="2" id="KW-1185">Reference proteome</keyword>
<dbReference type="Proteomes" id="UP000324222">
    <property type="component" value="Unassembled WGS sequence"/>
</dbReference>
<dbReference type="EMBL" id="VSRR010003043">
    <property type="protein sequence ID" value="MPC34384.1"/>
    <property type="molecule type" value="Genomic_DNA"/>
</dbReference>
<gene>
    <name evidence="1" type="ORF">E2C01_027770</name>
</gene>
<sequence length="106" mass="12009">MSKRCPEGKNGHEKGKAEMFLAEEKAHWPVLERDLGASRRRSLLNTVLVLRSYHLQVALRSASTVSAATFRRVLERDLGASWRRSLLNTVLVLRSDLLQVALRSAR</sequence>
<protein>
    <submittedName>
        <fullName evidence="1">Uncharacterized protein</fullName>
    </submittedName>
</protein>
<name>A0A5B7EPR6_PORTR</name>
<comment type="caution">
    <text evidence="1">The sequence shown here is derived from an EMBL/GenBank/DDBJ whole genome shotgun (WGS) entry which is preliminary data.</text>
</comment>